<reference evidence="2 3" key="1">
    <citation type="submission" date="2024-02" db="EMBL/GenBank/DDBJ databases">
        <authorList>
            <person name="Chen Y."/>
            <person name="Shah S."/>
            <person name="Dougan E. K."/>
            <person name="Thang M."/>
            <person name="Chan C."/>
        </authorList>
    </citation>
    <scope>NUCLEOTIDE SEQUENCE [LARGE SCALE GENOMIC DNA]</scope>
</reference>
<gene>
    <name evidence="2" type="ORF">SCF082_LOCUS39863</name>
</gene>
<evidence type="ECO:0000256" key="1">
    <source>
        <dbReference type="SAM" id="MobiDB-lite"/>
    </source>
</evidence>
<protein>
    <submittedName>
        <fullName evidence="2">Mitochondrial</fullName>
    </submittedName>
</protein>
<feature type="region of interest" description="Disordered" evidence="1">
    <location>
        <begin position="401"/>
        <end position="438"/>
    </location>
</feature>
<evidence type="ECO:0000313" key="3">
    <source>
        <dbReference type="Proteomes" id="UP001642464"/>
    </source>
</evidence>
<organism evidence="2 3">
    <name type="scientific">Durusdinium trenchii</name>
    <dbReference type="NCBI Taxonomy" id="1381693"/>
    <lineage>
        <taxon>Eukaryota</taxon>
        <taxon>Sar</taxon>
        <taxon>Alveolata</taxon>
        <taxon>Dinophyceae</taxon>
        <taxon>Suessiales</taxon>
        <taxon>Symbiodiniaceae</taxon>
        <taxon>Durusdinium</taxon>
    </lineage>
</organism>
<dbReference type="EMBL" id="CAXAMM010039129">
    <property type="protein sequence ID" value="CAK9084001.1"/>
    <property type="molecule type" value="Genomic_DNA"/>
</dbReference>
<evidence type="ECO:0000313" key="2">
    <source>
        <dbReference type="EMBL" id="CAK9084001.1"/>
    </source>
</evidence>
<keyword evidence="3" id="KW-1185">Reference proteome</keyword>
<proteinExistence type="predicted"/>
<sequence length="677" mass="73760">MSSQSTQDRTILELISRIERLELRVSGLESFQFEVVQAEVEEQWEPVPIQSGPTASGDLSTGPISETVVQGEALPSEVDAERLAILNSIGRWVARALQNNITGSSGRDQLPEPSQHYLVFRGVNGVVYNPVKGPEAGDLPFRPESVFLLQPDGTADPFYQIGLIRLLAPGGAEEPDPVPVILITHVQGKILAAVPFSFWHRSVARRKLPPQSFSKAASVSVGSVLDVDREVPIEGTYIKIWIGFLSEELIQCLDFVSVQSAELENAFLTEQEVGEHVPLAEALQTVADEKFSFLSAESGGPDLGKSSQEKRIARVKEALVEMKALLHQFAQTKARPESPAPAAKVRVTFKPPTQIPPENPIAGLDPHVVQSALRAGVSQVQLEELGRMLTGKKPDLADVARPSALRKPARLDVLGESDEEGEAPTEPGGELKPSAEELENPMQSSLLKLTSILEHLTSPTEKRRSLQDTLDDSEIMRDCPEELCGVLEKNTLHDCGAPELGPGLGIMTATFRGWAEHRSRVPNIQGTVRTLWAICGALDALRQNRIAEAKARLSLLVAAIDQVSYDKGSWLLGAEVLLEDGPPFGSFSKHQAPEIFEVHHSRLLPAQWAEAMMFRIRELDDFAEKRAKLGKRQIQNDAPTGAPPAKPDKPKPKAKNKGKGKGETQEESNHPPAGSSN</sequence>
<feature type="region of interest" description="Disordered" evidence="1">
    <location>
        <begin position="627"/>
        <end position="677"/>
    </location>
</feature>
<dbReference type="Proteomes" id="UP001642464">
    <property type="component" value="Unassembled WGS sequence"/>
</dbReference>
<accession>A0ABP0Q6Z5</accession>
<comment type="caution">
    <text evidence="2">The sequence shown here is derived from an EMBL/GenBank/DDBJ whole genome shotgun (WGS) entry which is preliminary data.</text>
</comment>
<feature type="compositionally biased region" description="Basic and acidic residues" evidence="1">
    <location>
        <begin position="660"/>
        <end position="669"/>
    </location>
</feature>
<name>A0ABP0Q6Z5_9DINO</name>